<reference evidence="9" key="1">
    <citation type="submission" date="2019-02" db="EMBL/GenBank/DDBJ databases">
        <authorList>
            <person name="Gruber-Vodicka R. H."/>
            <person name="Seah K. B. B."/>
        </authorList>
    </citation>
    <scope>NUCLEOTIDE SEQUENCE</scope>
    <source>
        <strain evidence="9">BECK_BZ163</strain>
        <strain evidence="11">BECK_BZ164</strain>
        <strain evidence="10">BECK_BZ165</strain>
    </source>
</reference>
<dbReference type="PROSITE" id="PS51724">
    <property type="entry name" value="SPOR"/>
    <property type="match status" value="1"/>
</dbReference>
<dbReference type="GO" id="GO:0015288">
    <property type="term" value="F:porin activity"/>
    <property type="evidence" value="ECO:0007669"/>
    <property type="project" value="TreeGrafter"/>
</dbReference>
<evidence type="ECO:0000256" key="2">
    <source>
        <dbReference type="ARBA" id="ARBA00007613"/>
    </source>
</evidence>
<dbReference type="GO" id="GO:0009279">
    <property type="term" value="C:cell outer membrane"/>
    <property type="evidence" value="ECO:0007669"/>
    <property type="project" value="UniProtKB-SubCell"/>
</dbReference>
<dbReference type="EMBL" id="CAADFA010000303">
    <property type="protein sequence ID" value="VFJ61922.1"/>
    <property type="molecule type" value="Genomic_DNA"/>
</dbReference>
<protein>
    <submittedName>
        <fullName evidence="9">Outer membrane protein</fullName>
    </submittedName>
</protein>
<evidence type="ECO:0000256" key="4">
    <source>
        <dbReference type="ARBA" id="ARBA00022452"/>
    </source>
</evidence>
<dbReference type="GO" id="GO:1990281">
    <property type="term" value="C:efflux pump complex"/>
    <property type="evidence" value="ECO:0007669"/>
    <property type="project" value="TreeGrafter"/>
</dbReference>
<gene>
    <name evidence="9" type="ORF">BECKFM1743A_GA0114220_102665</name>
    <name evidence="11" type="ORF">BECKFM1743B_GA0114221_101597</name>
    <name evidence="10" type="ORF">BECKFM1743C_GA0114222_103032</name>
</gene>
<dbReference type="InterPro" id="IPR003423">
    <property type="entry name" value="OMP_efflux"/>
</dbReference>
<comment type="subcellular location">
    <subcellularLocation>
        <location evidence="1">Cell outer membrane</location>
    </subcellularLocation>
</comment>
<keyword evidence="6" id="KW-0472">Membrane</keyword>
<accession>A0A450T2G6</accession>
<dbReference type="PANTHER" id="PTHR30026:SF20">
    <property type="entry name" value="OUTER MEMBRANE PROTEIN TOLC"/>
    <property type="match status" value="1"/>
</dbReference>
<evidence type="ECO:0000256" key="3">
    <source>
        <dbReference type="ARBA" id="ARBA00022448"/>
    </source>
</evidence>
<dbReference type="InterPro" id="IPR007730">
    <property type="entry name" value="SPOR-like_dom"/>
</dbReference>
<dbReference type="InterPro" id="IPR010130">
    <property type="entry name" value="T1SS_OMP_TolC"/>
</dbReference>
<keyword evidence="3" id="KW-0813">Transport</keyword>
<name>A0A450T2G6_9GAMM</name>
<sequence>MNPRVLLTALIRLVYLLLPPVSMARDFLDVYQLALENDSEYRVAIQANRVARELRPQAMAGLLPTMELALSAAENEKNIRKGGIYKREGLVGYTSREVELTITQPIYHKDRWIGLGQAKGRVKKADLTLTLEYQKLMIRAAERYFEVLEAEDGLAFSRAEKAATDQQLRQAQKRLEVGLVPTTDVREAQARYDVALAREIDARSELGNAHKALWEITGRPIPELDPLKKKIPLVFPEPNDMEQWTRAAAFQNLELAVARQETEITAAEIRRINAGHLPTLDLVGSHDRLYASKDQYGPTDTRTSSLTLEFNFPFYQGGLISSQGREAVHRHRQAMEEMNKIGREVQRKTHAAFGGVISEISRVIALQQALQSSEAALAAIEMGVEVGTRDFVDILDAQRELFRAKKEYAQARYKYVLNILRLKQAAGTLSEQDIVAIDGWLEHPAPEHWVPKDPSGHMILAAKTDPSRQDSSVRIRKELPEEQASRHSPSQARPVHTIAWLREQNPNHHTIQLLGTRSQKAMWKFIEKHQLEKQEANARVAWFKTSHQNKDWFIIVYGVYPTREAARAEIQTLPEALRRLEPFRKNIGRIIAAAHDP</sequence>
<evidence type="ECO:0000256" key="7">
    <source>
        <dbReference type="ARBA" id="ARBA00023237"/>
    </source>
</evidence>
<dbReference type="EMBL" id="CAADEZ010000266">
    <property type="protein sequence ID" value="VFJ60531.1"/>
    <property type="molecule type" value="Genomic_DNA"/>
</dbReference>
<dbReference type="PANTHER" id="PTHR30026">
    <property type="entry name" value="OUTER MEMBRANE PROTEIN TOLC"/>
    <property type="match status" value="1"/>
</dbReference>
<dbReference type="GO" id="GO:0042834">
    <property type="term" value="F:peptidoglycan binding"/>
    <property type="evidence" value="ECO:0007669"/>
    <property type="project" value="InterPro"/>
</dbReference>
<dbReference type="SUPFAM" id="SSF56954">
    <property type="entry name" value="Outer membrane efflux proteins (OEP)"/>
    <property type="match status" value="1"/>
</dbReference>
<evidence type="ECO:0000256" key="5">
    <source>
        <dbReference type="ARBA" id="ARBA00022692"/>
    </source>
</evidence>
<dbReference type="Gene3D" id="1.20.1600.10">
    <property type="entry name" value="Outer membrane efflux proteins (OEP)"/>
    <property type="match status" value="1"/>
</dbReference>
<keyword evidence="4" id="KW-1134">Transmembrane beta strand</keyword>
<evidence type="ECO:0000256" key="6">
    <source>
        <dbReference type="ARBA" id="ARBA00023136"/>
    </source>
</evidence>
<dbReference type="EMBL" id="CAADFL010000159">
    <property type="protein sequence ID" value="VFK10906.1"/>
    <property type="molecule type" value="Genomic_DNA"/>
</dbReference>
<evidence type="ECO:0000313" key="10">
    <source>
        <dbReference type="EMBL" id="VFJ61922.1"/>
    </source>
</evidence>
<keyword evidence="5" id="KW-0812">Transmembrane</keyword>
<dbReference type="InterPro" id="IPR036680">
    <property type="entry name" value="SPOR-like_sf"/>
</dbReference>
<feature type="domain" description="SPOR" evidence="8">
    <location>
        <begin position="503"/>
        <end position="587"/>
    </location>
</feature>
<proteinExistence type="inferred from homology"/>
<dbReference type="AlphaFoldDB" id="A0A450T2G6"/>
<dbReference type="Pfam" id="PF02321">
    <property type="entry name" value="OEP"/>
    <property type="match status" value="2"/>
</dbReference>
<comment type="similarity">
    <text evidence="2">Belongs to the outer membrane factor (OMF) (TC 1.B.17) family.</text>
</comment>
<dbReference type="Gene3D" id="3.30.70.1070">
    <property type="entry name" value="Sporulation related repeat"/>
    <property type="match status" value="1"/>
</dbReference>
<dbReference type="Pfam" id="PF05036">
    <property type="entry name" value="SPOR"/>
    <property type="match status" value="1"/>
</dbReference>
<dbReference type="GO" id="GO:0015562">
    <property type="term" value="F:efflux transmembrane transporter activity"/>
    <property type="evidence" value="ECO:0007669"/>
    <property type="project" value="InterPro"/>
</dbReference>
<evidence type="ECO:0000313" key="11">
    <source>
        <dbReference type="EMBL" id="VFK10906.1"/>
    </source>
</evidence>
<evidence type="ECO:0000259" key="8">
    <source>
        <dbReference type="PROSITE" id="PS51724"/>
    </source>
</evidence>
<dbReference type="InterPro" id="IPR051906">
    <property type="entry name" value="TolC-like"/>
</dbReference>
<evidence type="ECO:0000256" key="1">
    <source>
        <dbReference type="ARBA" id="ARBA00004442"/>
    </source>
</evidence>
<dbReference type="NCBIfam" id="TIGR01844">
    <property type="entry name" value="type_I_sec_TolC"/>
    <property type="match status" value="1"/>
</dbReference>
<organism evidence="9">
    <name type="scientific">Candidatus Kentrum sp. FM</name>
    <dbReference type="NCBI Taxonomy" id="2126340"/>
    <lineage>
        <taxon>Bacteria</taxon>
        <taxon>Pseudomonadati</taxon>
        <taxon>Pseudomonadota</taxon>
        <taxon>Gammaproteobacteria</taxon>
        <taxon>Candidatus Kentrum</taxon>
    </lineage>
</organism>
<keyword evidence="7" id="KW-0998">Cell outer membrane</keyword>
<evidence type="ECO:0000313" key="9">
    <source>
        <dbReference type="EMBL" id="VFJ60531.1"/>
    </source>
</evidence>